<dbReference type="KEGG" id="smam:Mal15_15960"/>
<evidence type="ECO:0000259" key="3">
    <source>
        <dbReference type="Pfam" id="PF07587"/>
    </source>
</evidence>
<dbReference type="Proteomes" id="UP000321353">
    <property type="component" value="Chromosome"/>
</dbReference>
<proteinExistence type="predicted"/>
<dbReference type="Pfam" id="PF07635">
    <property type="entry name" value="PSCyt1"/>
    <property type="match status" value="1"/>
</dbReference>
<dbReference type="InterPro" id="IPR011444">
    <property type="entry name" value="DUF1549"/>
</dbReference>
<evidence type="ECO:0000256" key="1">
    <source>
        <dbReference type="SAM" id="SignalP"/>
    </source>
</evidence>
<dbReference type="PANTHER" id="PTHR35889:SF3">
    <property type="entry name" value="F-BOX DOMAIN-CONTAINING PROTEIN"/>
    <property type="match status" value="1"/>
</dbReference>
<organism evidence="6 7">
    <name type="scientific">Stieleria maiorica</name>
    <dbReference type="NCBI Taxonomy" id="2795974"/>
    <lineage>
        <taxon>Bacteria</taxon>
        <taxon>Pseudomonadati</taxon>
        <taxon>Planctomycetota</taxon>
        <taxon>Planctomycetia</taxon>
        <taxon>Pirellulales</taxon>
        <taxon>Pirellulaceae</taxon>
        <taxon>Stieleria</taxon>
    </lineage>
</organism>
<dbReference type="EMBL" id="CP036264">
    <property type="protein sequence ID" value="QEF97556.1"/>
    <property type="molecule type" value="Genomic_DNA"/>
</dbReference>
<keyword evidence="7" id="KW-1185">Reference proteome</keyword>
<feature type="signal peptide" evidence="1">
    <location>
        <begin position="1"/>
        <end position="26"/>
    </location>
</feature>
<evidence type="ECO:0000259" key="5">
    <source>
        <dbReference type="Pfam" id="PF08305"/>
    </source>
</evidence>
<feature type="domain" description="DUF1553" evidence="3">
    <location>
        <begin position="728"/>
        <end position="988"/>
    </location>
</feature>
<dbReference type="InterPro" id="IPR022655">
    <property type="entry name" value="DUF1553"/>
</dbReference>
<dbReference type="Pfam" id="PF08305">
    <property type="entry name" value="NPCBM"/>
    <property type="match status" value="1"/>
</dbReference>
<dbReference type="PANTHER" id="PTHR35889">
    <property type="entry name" value="CYCLOINULO-OLIGOSACCHARIDE FRUCTANOTRANSFERASE-RELATED"/>
    <property type="match status" value="1"/>
</dbReference>
<reference evidence="6 7" key="1">
    <citation type="submission" date="2019-02" db="EMBL/GenBank/DDBJ databases">
        <title>Planctomycetal bacteria perform biofilm scaping via a novel small molecule.</title>
        <authorList>
            <person name="Jeske O."/>
            <person name="Boedeker C."/>
            <person name="Wiegand S."/>
            <person name="Breitling P."/>
            <person name="Kallscheuer N."/>
            <person name="Jogler M."/>
            <person name="Rohde M."/>
            <person name="Petersen J."/>
            <person name="Medema M.H."/>
            <person name="Surup F."/>
            <person name="Jogler C."/>
        </authorList>
    </citation>
    <scope>NUCLEOTIDE SEQUENCE [LARGE SCALE GENOMIC DNA]</scope>
    <source>
        <strain evidence="6 7">Mal15</strain>
    </source>
</reference>
<evidence type="ECO:0000313" key="7">
    <source>
        <dbReference type="Proteomes" id="UP000321353"/>
    </source>
</evidence>
<feature type="domain" description="Glycosyl hydrolase family 98 putative carbohydrate-binding module" evidence="5">
    <location>
        <begin position="560"/>
        <end position="636"/>
    </location>
</feature>
<dbReference type="InterPro" id="IPR011429">
    <property type="entry name" value="Cyt_c_Planctomycete-type"/>
</dbReference>
<protein>
    <submittedName>
        <fullName evidence="6">Planctomycete cytochrome C</fullName>
    </submittedName>
</protein>
<dbReference type="Gene3D" id="2.60.120.1060">
    <property type="entry name" value="NPCBM/NEW2 domain"/>
    <property type="match status" value="1"/>
</dbReference>
<evidence type="ECO:0000259" key="4">
    <source>
        <dbReference type="Pfam" id="PF07635"/>
    </source>
</evidence>
<name>A0A5B9MBD6_9BACT</name>
<gene>
    <name evidence="6" type="ORF">Mal15_15960</name>
</gene>
<accession>A0A5B9MBD6</accession>
<dbReference type="InterPro" id="IPR038637">
    <property type="entry name" value="NPCBM_sf"/>
</dbReference>
<sequence length="1011" mass="112331" precursor="true">MRMSLPPSPAVLSVVLMLAICCPLQAADSSVDFASQIAPILQQHCVRCHSPENNEGGISLETIDDLRSGDYVIPGDPETSGLLELVTPQDDSPAAMPKDAAPLGAGDVALLGRWIAQGATWPGDVVVRERSMADASWWAFQPIDVPHESSPKTPSTIDGFIRAKLAEHELRMSPPADRRTLIRRVSFDLVGLPPTPEEVDAFVNDPDPQAYEKLVDRLLASPHYGERYARHWLDLAHYADTHGFERDMRRDTAWRYRDYVIESFNDDKPYDRFLQEQIAGDVLWPDHDPSVIATGFLSAGPWDYVGHVETKSAQLRRSARALDLDDMSTQVMATTMALTVNCARCHDHKLDPISQREYYQLQSVFAGLQREERLVSESSLQEYETQKQRMIARRNEIDFQLRRLEGDGIDLADIVGGGNGSMTGVFRQGIDPRTAKVQTRDFGKLGNVVTNRFSESEFEFVDGVFIPDGDGGRAEIPVSSTGVTIRGLPGTSGNAWDMIRNGPVASQHSPALDGIDFTQDGRSLLGLHANAGITFDVAAIRRRLSGANDTPGQAASAPLRFTARLGYFGAAGSHHADAWVFADGQKLAEFRNLGRDDGLQEIDLKLDRSVRFLTLVATDGGNGFSHDQIGFGDPRIRLQTPPERDDQLARQIATLHSARKAVTAELDTLGPPPRFYGVIAAGEMPEVRLLSRGDPESPSGDALAPAAVSALAMLDPKLGTAKTDDGQRRAALARWITNPHNPLTRRVIVNRLWHWHFGDGLVDTPSDFGFGGSRPSHPELLDWLAEELVRRDWSLKAMHRLIVTSRTYRQSSRVSKPVSEGHAAALRIDTDNRLLWRQNPRRLEAELIRDAVLFASGNLNLRRGGPGFEDFDYQDAYAPIYTYKPADDASLWRRSIYRFIVRTTPDRFLTTLDCPDPANMTPKRITTTTPLQSLALYNNDFMLRQARYFARRIECAAGADVSQQVERAFRLALARSPSSREADLAGEFVRRESLFALCRSLFNLNEFVYVD</sequence>
<keyword evidence="1" id="KW-0732">Signal</keyword>
<dbReference type="Pfam" id="PF07587">
    <property type="entry name" value="PSD1"/>
    <property type="match status" value="1"/>
</dbReference>
<dbReference type="Pfam" id="PF07583">
    <property type="entry name" value="PSCyt2"/>
    <property type="match status" value="1"/>
</dbReference>
<dbReference type="AlphaFoldDB" id="A0A5B9MBD6"/>
<evidence type="ECO:0000259" key="2">
    <source>
        <dbReference type="Pfam" id="PF07583"/>
    </source>
</evidence>
<feature type="domain" description="Cytochrome C Planctomycete-type" evidence="4">
    <location>
        <begin position="45"/>
        <end position="98"/>
    </location>
</feature>
<feature type="chain" id="PRO_5022740247" evidence="1">
    <location>
        <begin position="27"/>
        <end position="1011"/>
    </location>
</feature>
<feature type="domain" description="DUF1549" evidence="2">
    <location>
        <begin position="157"/>
        <end position="369"/>
    </location>
</feature>
<dbReference type="InterPro" id="IPR013222">
    <property type="entry name" value="Glyco_hyd_98_carb-bd"/>
</dbReference>
<dbReference type="InterPro" id="IPR008979">
    <property type="entry name" value="Galactose-bd-like_sf"/>
</dbReference>
<evidence type="ECO:0000313" key="6">
    <source>
        <dbReference type="EMBL" id="QEF97556.1"/>
    </source>
</evidence>
<dbReference type="SUPFAM" id="SSF49785">
    <property type="entry name" value="Galactose-binding domain-like"/>
    <property type="match status" value="1"/>
</dbReference>